<sequence>MPANDTPRSYSVPEESRRIFLEEILQNPLVKNLPPEIHSASAKIRFTGSDDPSIAINWRFAESIASLKAFEGAMLGVLLQRKYGVELPEIVIDTDLAQLFIMSAMIWVVDPEGEAIESSFNLARKGGSFFNHFPNWDIHKAQGSVYRSLCTNIYQTRDGRYFHLHGSMNPDATLTSINLPLWRPDLDSSTREDIVQVYADRMKEIDSHDMEHRASEVYRQAGTICWTPEEYFASEHGKANSGVGLYEAHRHADSKQGPCWWPSTASTGVRRPLAGLKVVDLTRVIAGPAITRGLAELGASVMRVAAPHLTDFSFVHCDLNWGKWNTLLDFRKPEDRGKLKDLILDADVVVSGYRPGVLDKWGFSELDILNLVKDRDRGIIYARENSYGWYGPWSHRSGWQQISDANCGVSMEFGRAMGLNEPVTPVFPNSDYCTGVCGTAGVLDALLRRARDGGSYTVDLALNYYSQWLVRSVGIYPPEIWEKVWSANGRQVFRHHHSMFDTIPEYVKMLKTNSADRVYKPDNFQVLHSRQMNLDFKVPKPVLQFPSGEVELGYNIGTRTNGVDLPEWPLDLNVEVVA</sequence>
<evidence type="ECO:0000256" key="1">
    <source>
        <dbReference type="ARBA" id="ARBA00008383"/>
    </source>
</evidence>
<dbReference type="Proteomes" id="UP000326198">
    <property type="component" value="Unassembled WGS sequence"/>
</dbReference>
<evidence type="ECO:0000313" key="3">
    <source>
        <dbReference type="Proteomes" id="UP000326198"/>
    </source>
</evidence>
<dbReference type="AlphaFoldDB" id="A0A5N7BIE6"/>
<comment type="similarity">
    <text evidence="1">Belongs to the CoA-transferase III family.</text>
</comment>
<reference evidence="2 3" key="1">
    <citation type="submission" date="2019-04" db="EMBL/GenBank/DDBJ databases">
        <title>Friends and foes A comparative genomics studyof 23 Aspergillus species from section Flavi.</title>
        <authorList>
            <consortium name="DOE Joint Genome Institute"/>
            <person name="Kjaerbolling I."/>
            <person name="Vesth T."/>
            <person name="Frisvad J.C."/>
            <person name="Nybo J.L."/>
            <person name="Theobald S."/>
            <person name="Kildgaard S."/>
            <person name="Isbrandt T."/>
            <person name="Kuo A."/>
            <person name="Sato A."/>
            <person name="Lyhne E.K."/>
            <person name="Kogle M.E."/>
            <person name="Wiebenga A."/>
            <person name="Kun R.S."/>
            <person name="Lubbers R.J."/>
            <person name="Makela M.R."/>
            <person name="Barry K."/>
            <person name="Chovatia M."/>
            <person name="Clum A."/>
            <person name="Daum C."/>
            <person name="Haridas S."/>
            <person name="He G."/>
            <person name="LaButti K."/>
            <person name="Lipzen A."/>
            <person name="Mondo S."/>
            <person name="Riley R."/>
            <person name="Salamov A."/>
            <person name="Simmons B.A."/>
            <person name="Magnuson J.K."/>
            <person name="Henrissat B."/>
            <person name="Mortensen U.H."/>
            <person name="Larsen T.O."/>
            <person name="Devries R.P."/>
            <person name="Grigoriev I.V."/>
            <person name="Machida M."/>
            <person name="Baker S.E."/>
            <person name="Andersen M.R."/>
        </authorList>
    </citation>
    <scope>NUCLEOTIDE SEQUENCE [LARGE SCALE GENOMIC DNA]</scope>
    <source>
        <strain evidence="2 3">IBT 29228</strain>
    </source>
</reference>
<dbReference type="OrthoDB" id="2308815at2759"/>
<dbReference type="EMBL" id="ML736170">
    <property type="protein sequence ID" value="KAE8381543.1"/>
    <property type="molecule type" value="Genomic_DNA"/>
</dbReference>
<proteinExistence type="inferred from homology"/>
<dbReference type="PANTHER" id="PTHR48229:SF2">
    <property type="entry name" value="CAIB_BAIF FAMILY PROTEIN"/>
    <property type="match status" value="1"/>
</dbReference>
<evidence type="ECO:0000313" key="2">
    <source>
        <dbReference type="EMBL" id="KAE8381543.1"/>
    </source>
</evidence>
<protein>
    <submittedName>
        <fullName evidence="2">CoA-transferase family III</fullName>
    </submittedName>
</protein>
<organism evidence="2 3">
    <name type="scientific">Aspergillus bertholletiae</name>
    <dbReference type="NCBI Taxonomy" id="1226010"/>
    <lineage>
        <taxon>Eukaryota</taxon>
        <taxon>Fungi</taxon>
        <taxon>Dikarya</taxon>
        <taxon>Ascomycota</taxon>
        <taxon>Pezizomycotina</taxon>
        <taxon>Eurotiomycetes</taxon>
        <taxon>Eurotiomycetidae</taxon>
        <taxon>Eurotiales</taxon>
        <taxon>Aspergillaceae</taxon>
        <taxon>Aspergillus</taxon>
        <taxon>Aspergillus subgen. Circumdati</taxon>
    </lineage>
</organism>
<keyword evidence="3" id="KW-1185">Reference proteome</keyword>
<dbReference type="SUPFAM" id="SSF89796">
    <property type="entry name" value="CoA-transferase family III (CaiB/BaiF)"/>
    <property type="match status" value="2"/>
</dbReference>
<dbReference type="GO" id="GO:0016740">
    <property type="term" value="F:transferase activity"/>
    <property type="evidence" value="ECO:0007669"/>
    <property type="project" value="UniProtKB-KW"/>
</dbReference>
<dbReference type="InterPro" id="IPR023606">
    <property type="entry name" value="CoA-Trfase_III_dom_1_sf"/>
</dbReference>
<dbReference type="InterPro" id="IPR003673">
    <property type="entry name" value="CoA-Trfase_fam_III"/>
</dbReference>
<accession>A0A5N7BIE6</accession>
<dbReference type="Gene3D" id="3.40.50.10540">
    <property type="entry name" value="Crotonobetainyl-coa:carnitine coa-transferase, domain 1"/>
    <property type="match status" value="1"/>
</dbReference>
<keyword evidence="2" id="KW-0808">Transferase</keyword>
<gene>
    <name evidence="2" type="ORF">BDV26DRAFT_278744</name>
</gene>
<name>A0A5N7BIE6_9EURO</name>
<dbReference type="PANTHER" id="PTHR48229">
    <property type="entry name" value="CAIB/BAIF FAMILY ENZYME (AFU_ORTHOLOGUE AFUA_1G05360)-RELATED"/>
    <property type="match status" value="1"/>
</dbReference>
<dbReference type="InterPro" id="IPR052985">
    <property type="entry name" value="CoA-trans_III_biosynth/detox"/>
</dbReference>
<dbReference type="Pfam" id="PF02515">
    <property type="entry name" value="CoA_transf_3"/>
    <property type="match status" value="1"/>
</dbReference>